<sequence length="109" mass="11770">MNAGRGPQAQTGCDALPTTSGRSSFSGFASYFLLLAATRPWPCLGQRSLLRGRGGVCRGRRRPGGRQHRYEAQSAAVCEAPGRGKDSARAIGTEARLVKSVRRRLPRFP</sequence>
<dbReference type="EMBL" id="QCYY01001643">
    <property type="protein sequence ID" value="ROT76562.1"/>
    <property type="molecule type" value="Genomic_DNA"/>
</dbReference>
<evidence type="ECO:0000313" key="2">
    <source>
        <dbReference type="EMBL" id="ROT76562.1"/>
    </source>
</evidence>
<reference evidence="2 3" key="2">
    <citation type="submission" date="2019-01" db="EMBL/GenBank/DDBJ databases">
        <title>The decoding of complex shrimp genome reveals the adaptation for benthos swimmer, frequently molting mechanism and breeding impact on genome.</title>
        <authorList>
            <person name="Sun Y."/>
            <person name="Gao Y."/>
            <person name="Yu Y."/>
        </authorList>
    </citation>
    <scope>NUCLEOTIDE SEQUENCE [LARGE SCALE GENOMIC DNA]</scope>
    <source>
        <tissue evidence="2">Muscle</tissue>
    </source>
</reference>
<feature type="compositionally biased region" description="Basic residues" evidence="1">
    <location>
        <begin position="58"/>
        <end position="67"/>
    </location>
</feature>
<keyword evidence="3" id="KW-1185">Reference proteome</keyword>
<gene>
    <name evidence="2" type="ORF">C7M84_004846</name>
</gene>
<feature type="region of interest" description="Disordered" evidence="1">
    <location>
        <begin position="58"/>
        <end position="85"/>
    </location>
</feature>
<reference evidence="2 3" key="1">
    <citation type="submission" date="2018-04" db="EMBL/GenBank/DDBJ databases">
        <authorList>
            <person name="Zhang X."/>
            <person name="Yuan J."/>
            <person name="Li F."/>
            <person name="Xiang J."/>
        </authorList>
    </citation>
    <scope>NUCLEOTIDE SEQUENCE [LARGE SCALE GENOMIC DNA]</scope>
    <source>
        <tissue evidence="2">Muscle</tissue>
    </source>
</reference>
<protein>
    <submittedName>
        <fullName evidence="2">Uncharacterized protein</fullName>
    </submittedName>
</protein>
<proteinExistence type="predicted"/>
<accession>A0A3R7PMA4</accession>
<name>A0A3R7PMA4_PENVA</name>
<dbReference type="AlphaFoldDB" id="A0A3R7PMA4"/>
<evidence type="ECO:0000256" key="1">
    <source>
        <dbReference type="SAM" id="MobiDB-lite"/>
    </source>
</evidence>
<evidence type="ECO:0000313" key="3">
    <source>
        <dbReference type="Proteomes" id="UP000283509"/>
    </source>
</evidence>
<comment type="caution">
    <text evidence="2">The sequence shown here is derived from an EMBL/GenBank/DDBJ whole genome shotgun (WGS) entry which is preliminary data.</text>
</comment>
<dbReference type="Proteomes" id="UP000283509">
    <property type="component" value="Unassembled WGS sequence"/>
</dbReference>
<organism evidence="2 3">
    <name type="scientific">Penaeus vannamei</name>
    <name type="common">Whiteleg shrimp</name>
    <name type="synonym">Litopenaeus vannamei</name>
    <dbReference type="NCBI Taxonomy" id="6689"/>
    <lineage>
        <taxon>Eukaryota</taxon>
        <taxon>Metazoa</taxon>
        <taxon>Ecdysozoa</taxon>
        <taxon>Arthropoda</taxon>
        <taxon>Crustacea</taxon>
        <taxon>Multicrustacea</taxon>
        <taxon>Malacostraca</taxon>
        <taxon>Eumalacostraca</taxon>
        <taxon>Eucarida</taxon>
        <taxon>Decapoda</taxon>
        <taxon>Dendrobranchiata</taxon>
        <taxon>Penaeoidea</taxon>
        <taxon>Penaeidae</taxon>
        <taxon>Penaeus</taxon>
    </lineage>
</organism>